<evidence type="ECO:0000256" key="5">
    <source>
        <dbReference type="ARBA" id="ARBA00022695"/>
    </source>
</evidence>
<organism evidence="8">
    <name type="scientific">Spongospora subterranea</name>
    <dbReference type="NCBI Taxonomy" id="70186"/>
    <lineage>
        <taxon>Eukaryota</taxon>
        <taxon>Sar</taxon>
        <taxon>Rhizaria</taxon>
        <taxon>Endomyxa</taxon>
        <taxon>Phytomyxea</taxon>
        <taxon>Plasmodiophorida</taxon>
        <taxon>Plasmodiophoridae</taxon>
        <taxon>Spongospora</taxon>
    </lineage>
</organism>
<evidence type="ECO:0000313" key="8">
    <source>
        <dbReference type="EMBL" id="CRZ04562.1"/>
    </source>
</evidence>
<keyword evidence="6" id="KW-0804">Transcription</keyword>
<dbReference type="InterPro" id="IPR007081">
    <property type="entry name" value="RNA_pol_Rpb1_5"/>
</dbReference>
<keyword evidence="5" id="KW-0548">Nucleotidyltransferase</keyword>
<dbReference type="PANTHER" id="PTHR19376">
    <property type="entry name" value="DNA-DIRECTED RNA POLYMERASE"/>
    <property type="match status" value="1"/>
</dbReference>
<evidence type="ECO:0000256" key="4">
    <source>
        <dbReference type="ARBA" id="ARBA00022679"/>
    </source>
</evidence>
<dbReference type="PANTHER" id="PTHR19376:SF11">
    <property type="entry name" value="DNA-DIRECTED RNA POLYMERASE I SUBUNIT RPA1"/>
    <property type="match status" value="1"/>
</dbReference>
<evidence type="ECO:0000256" key="3">
    <source>
        <dbReference type="ARBA" id="ARBA00022478"/>
    </source>
</evidence>
<proteinExistence type="inferred from homology"/>
<protein>
    <recommendedName>
        <fullName evidence="2">DNA-directed RNA polymerase</fullName>
        <ecNumber evidence="2">2.7.7.6</ecNumber>
    </recommendedName>
</protein>
<keyword evidence="3" id="KW-0240">DNA-directed RNA polymerase</keyword>
<feature type="non-terminal residue" evidence="8">
    <location>
        <position position="1"/>
    </location>
</feature>
<dbReference type="Gene3D" id="1.10.357.120">
    <property type="match status" value="1"/>
</dbReference>
<feature type="domain" description="RNA polymerase Rpb1" evidence="7">
    <location>
        <begin position="16"/>
        <end position="211"/>
    </location>
</feature>
<dbReference type="EC" id="2.7.7.6" evidence="2"/>
<dbReference type="GO" id="GO:0005736">
    <property type="term" value="C:RNA polymerase I complex"/>
    <property type="evidence" value="ECO:0007669"/>
    <property type="project" value="TreeGrafter"/>
</dbReference>
<dbReference type="AlphaFoldDB" id="A0A0H5QSB2"/>
<evidence type="ECO:0000256" key="6">
    <source>
        <dbReference type="ARBA" id="ARBA00023163"/>
    </source>
</evidence>
<dbReference type="GO" id="GO:0006351">
    <property type="term" value="P:DNA-templated transcription"/>
    <property type="evidence" value="ECO:0007669"/>
    <property type="project" value="InterPro"/>
</dbReference>
<dbReference type="SUPFAM" id="SSF64484">
    <property type="entry name" value="beta and beta-prime subunits of DNA dependent RNA-polymerase"/>
    <property type="match status" value="1"/>
</dbReference>
<dbReference type="InterPro" id="IPR045867">
    <property type="entry name" value="DNA-dir_RpoC_beta_prime"/>
</dbReference>
<dbReference type="GO" id="GO:0003677">
    <property type="term" value="F:DNA binding"/>
    <property type="evidence" value="ECO:0007669"/>
    <property type="project" value="InterPro"/>
</dbReference>
<evidence type="ECO:0000259" key="7">
    <source>
        <dbReference type="Pfam" id="PF04998"/>
    </source>
</evidence>
<evidence type="ECO:0000256" key="1">
    <source>
        <dbReference type="ARBA" id="ARBA00006460"/>
    </source>
</evidence>
<name>A0A0H5QSB2_9EUKA</name>
<evidence type="ECO:0000256" key="2">
    <source>
        <dbReference type="ARBA" id="ARBA00012418"/>
    </source>
</evidence>
<dbReference type="GO" id="GO:0003899">
    <property type="term" value="F:DNA-directed RNA polymerase activity"/>
    <property type="evidence" value="ECO:0007669"/>
    <property type="project" value="UniProtKB-EC"/>
</dbReference>
<reference evidence="8" key="1">
    <citation type="submission" date="2015-04" db="EMBL/GenBank/DDBJ databases">
        <title>The genome sequence of the plant pathogenic Rhizarian Plasmodiophora brassicae reveals insights in its biotrophic life cycle and the origin of chitin synthesis.</title>
        <authorList>
            <person name="Schwelm A."/>
            <person name="Fogelqvist J."/>
            <person name="Knaust A."/>
            <person name="Julke S."/>
            <person name="Lilja T."/>
            <person name="Dhandapani V."/>
            <person name="Bonilla-Rosso G."/>
            <person name="Karlsson M."/>
            <person name="Shevchenko A."/>
            <person name="Choi S.R."/>
            <person name="Kim H.G."/>
            <person name="Park J.Y."/>
            <person name="Lim Y.P."/>
            <person name="Ludwig-Muller J."/>
            <person name="Dixelius C."/>
        </authorList>
    </citation>
    <scope>NUCLEOTIDE SEQUENCE</scope>
    <source>
        <tissue evidence="8">Potato root galls</tissue>
    </source>
</reference>
<accession>A0A0H5QSB2</accession>
<dbReference type="Pfam" id="PF04998">
    <property type="entry name" value="RNA_pol_Rpb1_5"/>
    <property type="match status" value="1"/>
</dbReference>
<comment type="similarity">
    <text evidence="1">Belongs to the RNA polymerase beta' chain family.</text>
</comment>
<keyword evidence="4" id="KW-0808">Transferase</keyword>
<dbReference type="EMBL" id="HACM01004120">
    <property type="protein sequence ID" value="CRZ04562.1"/>
    <property type="molecule type" value="Transcribed_RNA"/>
</dbReference>
<sequence>SLFYCDVDDHNVLVCSNVHYGEDGIDVTKSLILSHRNLLAQNYKAVLQRLNPRAALKALDPELALQHWARALNATTLPPILSVCNPGSSFGYVSDSFHDAVAAFCNNPANDDVFAETGLTREKFELIMWMKYIICLADPGENVGVLTAQSLGEPSTQMTLNTFHLAGFGGANVTLGIPRLVEIIMTASAPIKTPLMELTLAKSKDSVAHAEQLAHRLRMVKLCAQSLILSFR</sequence>